<dbReference type="CDD" id="cd03139">
    <property type="entry name" value="GATase1_PfpI_2"/>
    <property type="match status" value="1"/>
</dbReference>
<dbReference type="EMBL" id="QETA01000001">
    <property type="protein sequence ID" value="PWF24708.1"/>
    <property type="molecule type" value="Genomic_DNA"/>
</dbReference>
<dbReference type="Gene3D" id="3.40.50.880">
    <property type="match status" value="1"/>
</dbReference>
<proteinExistence type="predicted"/>
<dbReference type="SUPFAM" id="SSF52317">
    <property type="entry name" value="Class I glutamine amidotransferase-like"/>
    <property type="match status" value="1"/>
</dbReference>
<dbReference type="PANTHER" id="PTHR43130:SF2">
    <property type="entry name" value="DJ-1_PFPI DOMAIN-CONTAINING PROTEIN"/>
    <property type="match status" value="1"/>
</dbReference>
<evidence type="ECO:0000313" key="3">
    <source>
        <dbReference type="Proteomes" id="UP000245212"/>
    </source>
</evidence>
<evidence type="ECO:0000259" key="1">
    <source>
        <dbReference type="Pfam" id="PF01965"/>
    </source>
</evidence>
<dbReference type="AlphaFoldDB" id="A0A2V1K3A7"/>
<keyword evidence="3" id="KW-1185">Reference proteome</keyword>
<dbReference type="RefSeq" id="WP_109060113.1">
    <property type="nucleotide sequence ID" value="NZ_QETA01000001.1"/>
</dbReference>
<dbReference type="InterPro" id="IPR002818">
    <property type="entry name" value="DJ-1/PfpI"/>
</dbReference>
<dbReference type="GO" id="GO:0006355">
    <property type="term" value="P:regulation of DNA-templated transcription"/>
    <property type="evidence" value="ECO:0007669"/>
    <property type="project" value="TreeGrafter"/>
</dbReference>
<name>A0A2V1K3A7_9BURK</name>
<dbReference type="PANTHER" id="PTHR43130">
    <property type="entry name" value="ARAC-FAMILY TRANSCRIPTIONAL REGULATOR"/>
    <property type="match status" value="1"/>
</dbReference>
<gene>
    <name evidence="2" type="ORF">DD235_00475</name>
</gene>
<feature type="domain" description="DJ-1/PfpI" evidence="1">
    <location>
        <begin position="2"/>
        <end position="162"/>
    </location>
</feature>
<evidence type="ECO:0000313" key="2">
    <source>
        <dbReference type="EMBL" id="PWF24708.1"/>
    </source>
</evidence>
<comment type="caution">
    <text evidence="2">The sequence shown here is derived from an EMBL/GenBank/DDBJ whole genome shotgun (WGS) entry which is preliminary data.</text>
</comment>
<dbReference type="Pfam" id="PF01965">
    <property type="entry name" value="DJ-1_PfpI"/>
    <property type="match status" value="1"/>
</dbReference>
<organism evidence="2 3">
    <name type="scientific">Corticimicrobacter populi</name>
    <dbReference type="NCBI Taxonomy" id="2175229"/>
    <lineage>
        <taxon>Bacteria</taxon>
        <taxon>Pseudomonadati</taxon>
        <taxon>Pseudomonadota</taxon>
        <taxon>Betaproteobacteria</taxon>
        <taxon>Burkholderiales</taxon>
        <taxon>Alcaligenaceae</taxon>
        <taxon>Corticimicrobacter</taxon>
    </lineage>
</organism>
<reference evidence="3" key="1">
    <citation type="submission" date="2018-05" db="EMBL/GenBank/DDBJ databases">
        <authorList>
            <person name="Li Y."/>
        </authorList>
    </citation>
    <scope>NUCLEOTIDE SEQUENCE [LARGE SCALE GENOMIC DNA]</scope>
    <source>
        <strain evidence="3">3d-2-2</strain>
    </source>
</reference>
<dbReference type="InterPro" id="IPR029062">
    <property type="entry name" value="Class_I_gatase-like"/>
</dbReference>
<dbReference type="Proteomes" id="UP000245212">
    <property type="component" value="Unassembled WGS sequence"/>
</dbReference>
<protein>
    <submittedName>
        <fullName evidence="2">Dimethylglycine dehydrogenase</fullName>
    </submittedName>
</protein>
<sequence>MQVNFLLFPAVTLLDLTGPYEVLARAPGVHVDLVAASMAPVRSDRGLTLLPTVTMAQARSCDLLVVPGGPGADDALLDPQWVEFTARQGAQARYIFGICTGSLLLGAAGLLRGRRAASHWLARELLAEFGATPDDSRLCVDGNVFTSGGVTSGIDMAIQVIASLFDEDTARQIQLQIEYDPAPPFSGGTPGTSPAHIVQRCREAAGARLAIRAEAVAQAARALRERS</sequence>
<dbReference type="InterPro" id="IPR052158">
    <property type="entry name" value="INH-QAR"/>
</dbReference>
<accession>A0A2V1K3A7</accession>